<evidence type="ECO:0000256" key="1">
    <source>
        <dbReference type="ARBA" id="ARBA00023015"/>
    </source>
</evidence>
<dbReference type="PROSITE" id="PS50949">
    <property type="entry name" value="HTH_GNTR"/>
    <property type="match status" value="1"/>
</dbReference>
<dbReference type="AlphaFoldDB" id="A0A378UEI1"/>
<proteinExistence type="predicted"/>
<dbReference type="SUPFAM" id="SSF48008">
    <property type="entry name" value="GntR ligand-binding domain-like"/>
    <property type="match status" value="1"/>
</dbReference>
<sequence>MTEIRSQAPTASSLIAEERHDSELFRVYAAILDGITDHILLPGNKLTESELCRQMACSRNTVRSALSLLAHDKIVDLQPNRGAFVHVPDLKETRDVFNTRIEMESMILDMLADLPDLEARLQPLYAMIEQEENASAQGDRVGWNRLSNAFHVELARLLDNAVLFNIINTLCARSSLIVAVFDTKRQEKRSINTHTHAEHREILDLLLAGKRNRVIKIMRKHLGACVERLEKRFETIND</sequence>
<evidence type="ECO:0000256" key="2">
    <source>
        <dbReference type="ARBA" id="ARBA00023125"/>
    </source>
</evidence>
<dbReference type="InterPro" id="IPR036388">
    <property type="entry name" value="WH-like_DNA-bd_sf"/>
</dbReference>
<dbReference type="Pfam" id="PF00392">
    <property type="entry name" value="GntR"/>
    <property type="match status" value="1"/>
</dbReference>
<evidence type="ECO:0000259" key="4">
    <source>
        <dbReference type="PROSITE" id="PS50949"/>
    </source>
</evidence>
<dbReference type="PANTHER" id="PTHR43537">
    <property type="entry name" value="TRANSCRIPTIONAL REGULATOR, GNTR FAMILY"/>
    <property type="match status" value="1"/>
</dbReference>
<dbReference type="Gene3D" id="1.20.120.530">
    <property type="entry name" value="GntR ligand-binding domain-like"/>
    <property type="match status" value="1"/>
</dbReference>
<dbReference type="SMART" id="SM00345">
    <property type="entry name" value="HTH_GNTR"/>
    <property type="match status" value="1"/>
</dbReference>
<evidence type="ECO:0000256" key="3">
    <source>
        <dbReference type="ARBA" id="ARBA00023163"/>
    </source>
</evidence>
<dbReference type="PANTHER" id="PTHR43537:SF53">
    <property type="entry name" value="HTH-TYPE TRANSCRIPTIONAL REPRESSOR NANR"/>
    <property type="match status" value="1"/>
</dbReference>
<dbReference type="GO" id="GO:0003700">
    <property type="term" value="F:DNA-binding transcription factor activity"/>
    <property type="evidence" value="ECO:0007669"/>
    <property type="project" value="InterPro"/>
</dbReference>
<reference evidence="5 6" key="1">
    <citation type="submission" date="2018-06" db="EMBL/GenBank/DDBJ databases">
        <authorList>
            <consortium name="Pathogen Informatics"/>
            <person name="Doyle S."/>
        </authorList>
    </citation>
    <scope>NUCLEOTIDE SEQUENCE [LARGE SCALE GENOMIC DNA]</scope>
    <source>
        <strain evidence="5 6">NCTC10295</strain>
    </source>
</reference>
<dbReference type="SMART" id="SM00895">
    <property type="entry name" value="FCD"/>
    <property type="match status" value="1"/>
</dbReference>
<gene>
    <name evidence="5" type="ORF">NCTC10295_00341</name>
</gene>
<dbReference type="Gene3D" id="1.10.10.10">
    <property type="entry name" value="Winged helix-like DNA-binding domain superfamily/Winged helix DNA-binding domain"/>
    <property type="match status" value="1"/>
</dbReference>
<organism evidence="5 6">
    <name type="scientific">Bergeriella denitrificans</name>
    <name type="common">Neisseria denitrificans</name>
    <dbReference type="NCBI Taxonomy" id="494"/>
    <lineage>
        <taxon>Bacteria</taxon>
        <taxon>Pseudomonadati</taxon>
        <taxon>Pseudomonadota</taxon>
        <taxon>Betaproteobacteria</taxon>
        <taxon>Neisseriales</taxon>
        <taxon>Neisseriaceae</taxon>
        <taxon>Bergeriella</taxon>
    </lineage>
</organism>
<feature type="domain" description="HTH gntR-type" evidence="4">
    <location>
        <begin position="21"/>
        <end position="88"/>
    </location>
</feature>
<dbReference type="Pfam" id="PF07729">
    <property type="entry name" value="FCD"/>
    <property type="match status" value="1"/>
</dbReference>
<keyword evidence="6" id="KW-1185">Reference proteome</keyword>
<evidence type="ECO:0000313" key="6">
    <source>
        <dbReference type="Proteomes" id="UP000254651"/>
    </source>
</evidence>
<dbReference type="EMBL" id="UGQS01000001">
    <property type="protein sequence ID" value="STZ75600.1"/>
    <property type="molecule type" value="Genomic_DNA"/>
</dbReference>
<dbReference type="Proteomes" id="UP000254651">
    <property type="component" value="Unassembled WGS sequence"/>
</dbReference>
<keyword evidence="2" id="KW-0238">DNA-binding</keyword>
<dbReference type="CDD" id="cd07377">
    <property type="entry name" value="WHTH_GntR"/>
    <property type="match status" value="1"/>
</dbReference>
<dbReference type="RefSeq" id="WP_066076649.1">
    <property type="nucleotide sequence ID" value="NZ_CP181246.1"/>
</dbReference>
<protein>
    <submittedName>
        <fullName evidence="5">GntR family transcriptional regulator</fullName>
    </submittedName>
</protein>
<dbReference type="InterPro" id="IPR036390">
    <property type="entry name" value="WH_DNA-bd_sf"/>
</dbReference>
<dbReference type="SUPFAM" id="SSF46785">
    <property type="entry name" value="Winged helix' DNA-binding domain"/>
    <property type="match status" value="1"/>
</dbReference>
<evidence type="ECO:0000313" key="5">
    <source>
        <dbReference type="EMBL" id="STZ75600.1"/>
    </source>
</evidence>
<name>A0A378UEI1_BERDE</name>
<accession>A0A378UEI1</accession>
<keyword evidence="3" id="KW-0804">Transcription</keyword>
<dbReference type="GO" id="GO:0003677">
    <property type="term" value="F:DNA binding"/>
    <property type="evidence" value="ECO:0007669"/>
    <property type="project" value="UniProtKB-KW"/>
</dbReference>
<dbReference type="InterPro" id="IPR008920">
    <property type="entry name" value="TF_FadR/GntR_C"/>
</dbReference>
<keyword evidence="1" id="KW-0805">Transcription regulation</keyword>
<dbReference type="InterPro" id="IPR000524">
    <property type="entry name" value="Tscrpt_reg_HTH_GntR"/>
</dbReference>
<dbReference type="InterPro" id="IPR011711">
    <property type="entry name" value="GntR_C"/>
</dbReference>